<sequence length="628" mass="64990">MDQAAAGDGAFDVEAFVRGLDAILARSGAPAARDFVREALDEAVRLGDRGARLTILNEQMGLLRSIGRHDEGVAAARAGIALALDMGLEGSEPHAVTLINAATSLRAAGLADEARAVYEAALRAAGSALAPGDRRIAALRNNLAILLGDQGDHEGAHRELSTALASLEHGADAVPDPATDPDVATTLVNLSHAARALGRDAEADSHALRALAVFRAGGHGTDPHAAAALAGLGQSRLAAGDAAGAVDAYREALAIVEASYGTESDAHAVTAANLADAEAALARRDGRAAASSPAPASPSAPRPDLTGLELSRAFWDAHGPELLARFPALRGRVAAGLVGHGSECYGFDDAVSRDHDFGPGFCLWLTADDHAAWGVQLQDAYDALPTQFLGYGPRLATERASGAGRRVGVFEIGAFFEGITGHPAAPGADRPHEWLALEEATLAAATNGAVFADPRGAFSGVRNGFRRMPADVRLALIGRRLAMASQAGQYNVPRMLSRGDGEAAWLAAAEFVNAAASLVFLLGGPTAVGYLPYYKWRFAALRDLASRPGARLPEVPSLLADVTRDASAACVGADPGARESLAVAIDRTCALIAGELRAQGLSASTDTFLEHQRAHVQARIGDDWLRAL</sequence>
<gene>
    <name evidence="2" type="ORF">Lsed01_01459</name>
</gene>
<evidence type="ECO:0000313" key="3">
    <source>
        <dbReference type="Proteomes" id="UP001426770"/>
    </source>
</evidence>
<keyword evidence="3" id="KW-1185">Reference proteome</keyword>
<protein>
    <recommendedName>
        <fullName evidence="1">DUF4037 domain-containing protein</fullName>
    </recommendedName>
</protein>
<proteinExistence type="predicted"/>
<dbReference type="SUPFAM" id="SSF48452">
    <property type="entry name" value="TPR-like"/>
    <property type="match status" value="2"/>
</dbReference>
<evidence type="ECO:0000313" key="2">
    <source>
        <dbReference type="EMBL" id="GAA5519021.1"/>
    </source>
</evidence>
<dbReference type="Gene3D" id="1.25.40.10">
    <property type="entry name" value="Tetratricopeptide repeat domain"/>
    <property type="match status" value="2"/>
</dbReference>
<accession>A0ABP9WGR1</accession>
<dbReference type="PANTHER" id="PTHR19959">
    <property type="entry name" value="KINESIN LIGHT CHAIN"/>
    <property type="match status" value="1"/>
</dbReference>
<name>A0ABP9WGR1_9MICO</name>
<dbReference type="InterPro" id="IPR011990">
    <property type="entry name" value="TPR-like_helical_dom_sf"/>
</dbReference>
<organism evidence="2 3">
    <name type="scientific">Demequina sediminis</name>
    <dbReference type="NCBI Taxonomy" id="1930058"/>
    <lineage>
        <taxon>Bacteria</taxon>
        <taxon>Bacillati</taxon>
        <taxon>Actinomycetota</taxon>
        <taxon>Actinomycetes</taxon>
        <taxon>Micrococcales</taxon>
        <taxon>Demequinaceae</taxon>
        <taxon>Demequina</taxon>
    </lineage>
</organism>
<dbReference type="EMBL" id="BAABRR010000006">
    <property type="protein sequence ID" value="GAA5519021.1"/>
    <property type="molecule type" value="Genomic_DNA"/>
</dbReference>
<comment type="caution">
    <text evidence="2">The sequence shown here is derived from an EMBL/GenBank/DDBJ whole genome shotgun (WGS) entry which is preliminary data.</text>
</comment>
<dbReference type="Proteomes" id="UP001426770">
    <property type="component" value="Unassembled WGS sequence"/>
</dbReference>
<dbReference type="Pfam" id="PF13424">
    <property type="entry name" value="TPR_12"/>
    <property type="match status" value="2"/>
</dbReference>
<feature type="domain" description="DUF4037" evidence="1">
    <location>
        <begin position="434"/>
        <end position="536"/>
    </location>
</feature>
<dbReference type="PANTHER" id="PTHR19959:SF119">
    <property type="entry name" value="FUNGAL LIPASE-LIKE DOMAIN-CONTAINING PROTEIN"/>
    <property type="match status" value="1"/>
</dbReference>
<dbReference type="InterPro" id="IPR025117">
    <property type="entry name" value="DUF4037"/>
</dbReference>
<reference evidence="2 3" key="1">
    <citation type="submission" date="2024-02" db="EMBL/GenBank/DDBJ databases">
        <title>Lysinimicrobium sediminis NBRC 112286.</title>
        <authorList>
            <person name="Ichikawa N."/>
            <person name="Katano-Makiyama Y."/>
            <person name="Hidaka K."/>
        </authorList>
    </citation>
    <scope>NUCLEOTIDE SEQUENCE [LARGE SCALE GENOMIC DNA]</scope>
    <source>
        <strain evidence="2 3">NBRC 112286</strain>
    </source>
</reference>
<dbReference type="Pfam" id="PF13228">
    <property type="entry name" value="DUF4037"/>
    <property type="match status" value="1"/>
</dbReference>
<evidence type="ECO:0000259" key="1">
    <source>
        <dbReference type="Pfam" id="PF13228"/>
    </source>
</evidence>
<dbReference type="RefSeq" id="WP_286214901.1">
    <property type="nucleotide sequence ID" value="NZ_AP027736.1"/>
</dbReference>